<protein>
    <submittedName>
        <fullName evidence="1">YpjP family protein</fullName>
    </submittedName>
</protein>
<accession>A0AAW5AW01</accession>
<keyword evidence="2" id="KW-1185">Reference proteome</keyword>
<name>A0AAW5AW01_9BACI</name>
<proteinExistence type="predicted"/>
<dbReference type="RefSeq" id="WP_119576234.1">
    <property type="nucleotide sequence ID" value="NZ_JAIFZM010000001.1"/>
</dbReference>
<organism evidence="1 2">
    <name type="scientific">Oceanobacillus jordanicus</name>
    <dbReference type="NCBI Taxonomy" id="2867266"/>
    <lineage>
        <taxon>Bacteria</taxon>
        <taxon>Bacillati</taxon>
        <taxon>Bacillota</taxon>
        <taxon>Bacilli</taxon>
        <taxon>Bacillales</taxon>
        <taxon>Bacillaceae</taxon>
        <taxon>Oceanobacillus</taxon>
    </lineage>
</organism>
<dbReference type="InterPro" id="IPR025616">
    <property type="entry name" value="YpjP"/>
</dbReference>
<sequence length="199" mass="22828">MKLWLRKAAVVLITIMTLGMYVPPAFLNADESKDDISAKTDIKEDISTSVAEADSPLEEERQEDKSVSFVQSMTSEAKVQTMKKLGPKISSQIDPVFLDTILFGVEEAVTKTLATVDESDYPFIGITDQPTDGWGEKIFNLYDVRTDKALAKFHVRRDNRPMEGYWFNFHYHVSNDRFETHREIGEIFWNKNVPPKWMA</sequence>
<comment type="caution">
    <text evidence="1">The sequence shown here is derived from an EMBL/GenBank/DDBJ whole genome shotgun (WGS) entry which is preliminary data.</text>
</comment>
<dbReference type="Proteomes" id="UP001199631">
    <property type="component" value="Unassembled WGS sequence"/>
</dbReference>
<dbReference type="AlphaFoldDB" id="A0AAW5AW01"/>
<dbReference type="EMBL" id="JAIFZM010000001">
    <property type="protein sequence ID" value="MCG3417698.1"/>
    <property type="molecule type" value="Genomic_DNA"/>
</dbReference>
<dbReference type="Pfam" id="PF14005">
    <property type="entry name" value="YpjP"/>
    <property type="match status" value="1"/>
</dbReference>
<evidence type="ECO:0000313" key="1">
    <source>
        <dbReference type="EMBL" id="MCG3417698.1"/>
    </source>
</evidence>
<evidence type="ECO:0000313" key="2">
    <source>
        <dbReference type="Proteomes" id="UP001199631"/>
    </source>
</evidence>
<reference evidence="1 2" key="1">
    <citation type="journal article" date="2022" name="Evol. Bioinform. Online">
        <title>Draft Genome Sequence of Oceanobacillus jordanicus Strain GSFE11, a Halotolerant Plant Growth-Promoting Bacterial Endophyte Isolated From the Jordan Valley.</title>
        <authorList>
            <person name="Alhindi T."/>
            <person name="Albdaiwi R."/>
        </authorList>
    </citation>
    <scope>NUCLEOTIDE SEQUENCE [LARGE SCALE GENOMIC DNA]</scope>
    <source>
        <strain evidence="1 2">GSFE11</strain>
    </source>
</reference>
<gene>
    <name evidence="1" type="ORF">K3T81_00930</name>
</gene>